<evidence type="ECO:0000313" key="2">
    <source>
        <dbReference type="EMBL" id="CAG6619305.1"/>
    </source>
</evidence>
<feature type="region of interest" description="Disordered" evidence="1">
    <location>
        <begin position="56"/>
        <end position="79"/>
    </location>
</feature>
<proteinExistence type="predicted"/>
<dbReference type="EMBL" id="HBUF01506921">
    <property type="protein sequence ID" value="CAG6745893.1"/>
    <property type="molecule type" value="Transcribed_RNA"/>
</dbReference>
<accession>A0A8D8LZR7</accession>
<name>A0A8D8LZR7_9HEMI</name>
<sequence>MNASARTQFRVGRTRGGCFRWSRGLRCAFGCDVGSCVPRRLPGHCLLGRTDFPRRSGTSRLAGKRSTRSRWSSALKGPREGSALTCRTPDQLAGVPAVVESTWLGYALLCGACRVGGRYFLRRRGLTVSRSSSLSGDGGRSSASDGAVFRTSLRRQPESSSRSTRLETRTKESNVCASRWVPCRGP</sequence>
<organism evidence="2">
    <name type="scientific">Cacopsylla melanoneura</name>
    <dbReference type="NCBI Taxonomy" id="428564"/>
    <lineage>
        <taxon>Eukaryota</taxon>
        <taxon>Metazoa</taxon>
        <taxon>Ecdysozoa</taxon>
        <taxon>Arthropoda</taxon>
        <taxon>Hexapoda</taxon>
        <taxon>Insecta</taxon>
        <taxon>Pterygota</taxon>
        <taxon>Neoptera</taxon>
        <taxon>Paraneoptera</taxon>
        <taxon>Hemiptera</taxon>
        <taxon>Sternorrhyncha</taxon>
        <taxon>Psylloidea</taxon>
        <taxon>Psyllidae</taxon>
        <taxon>Psyllinae</taxon>
        <taxon>Cacopsylla</taxon>
    </lineage>
</organism>
<dbReference type="EMBL" id="HBUF01045147">
    <property type="protein sequence ID" value="CAG6619305.1"/>
    <property type="molecule type" value="Transcribed_RNA"/>
</dbReference>
<dbReference type="AlphaFoldDB" id="A0A8D8LZR7"/>
<protein>
    <submittedName>
        <fullName evidence="2">Uncharacterized protein</fullName>
    </submittedName>
</protein>
<dbReference type="EMBL" id="HBUF01045144">
    <property type="protein sequence ID" value="CAG6619285.1"/>
    <property type="molecule type" value="Transcribed_RNA"/>
</dbReference>
<feature type="compositionally biased region" description="Low complexity" evidence="1">
    <location>
        <begin position="129"/>
        <end position="148"/>
    </location>
</feature>
<dbReference type="EMBL" id="HBUF01045145">
    <property type="protein sequence ID" value="CAG6619291.1"/>
    <property type="molecule type" value="Transcribed_RNA"/>
</dbReference>
<dbReference type="EMBL" id="HBUF01045146">
    <property type="protein sequence ID" value="CAG6619297.1"/>
    <property type="molecule type" value="Transcribed_RNA"/>
</dbReference>
<feature type="region of interest" description="Disordered" evidence="1">
    <location>
        <begin position="129"/>
        <end position="171"/>
    </location>
</feature>
<dbReference type="EMBL" id="HBUF01045148">
    <property type="protein sequence ID" value="CAG6619314.1"/>
    <property type="molecule type" value="Transcribed_RNA"/>
</dbReference>
<evidence type="ECO:0000256" key="1">
    <source>
        <dbReference type="SAM" id="MobiDB-lite"/>
    </source>
</evidence>
<dbReference type="EMBL" id="HBUF01045143">
    <property type="protein sequence ID" value="CAG6619279.1"/>
    <property type="molecule type" value="Transcribed_RNA"/>
</dbReference>
<reference evidence="2" key="1">
    <citation type="submission" date="2021-05" db="EMBL/GenBank/DDBJ databases">
        <authorList>
            <person name="Alioto T."/>
            <person name="Alioto T."/>
            <person name="Gomez Garrido J."/>
        </authorList>
    </citation>
    <scope>NUCLEOTIDE SEQUENCE</scope>
</reference>